<keyword evidence="2" id="KW-1185">Reference proteome</keyword>
<protein>
    <submittedName>
        <fullName evidence="1">Uncharacterized protein</fullName>
    </submittedName>
</protein>
<name>A0A4R8H1A3_9FIRM</name>
<gene>
    <name evidence="1" type="ORF">C7959_13036</name>
</gene>
<accession>A0A4R8H1A3</accession>
<evidence type="ECO:0000313" key="1">
    <source>
        <dbReference type="EMBL" id="TDX48309.1"/>
    </source>
</evidence>
<sequence length="127" mass="14954">MCRYIEKNLFDNQMEHVISGTIEDNHVEKIAELFEIEEKINFIERVNDEAGVILILKTGLENSRRIPVRRISSEYYHLKSLRNRVIEDKDKLSEILEATKKAQEAMKAGMTEHQAIKYYLYPLKEVV</sequence>
<comment type="caution">
    <text evidence="1">The sequence shown here is derived from an EMBL/GenBank/DDBJ whole genome shotgun (WGS) entry which is preliminary data.</text>
</comment>
<dbReference type="AlphaFoldDB" id="A0A4R8H1A3"/>
<proteinExistence type="predicted"/>
<evidence type="ECO:0000313" key="2">
    <source>
        <dbReference type="Proteomes" id="UP000295832"/>
    </source>
</evidence>
<organism evidence="1 2">
    <name type="scientific">Orenia marismortui</name>
    <dbReference type="NCBI Taxonomy" id="46469"/>
    <lineage>
        <taxon>Bacteria</taxon>
        <taxon>Bacillati</taxon>
        <taxon>Bacillota</taxon>
        <taxon>Clostridia</taxon>
        <taxon>Halanaerobiales</taxon>
        <taxon>Halobacteroidaceae</taxon>
        <taxon>Orenia</taxon>
    </lineage>
</organism>
<dbReference type="EMBL" id="SOEG01000030">
    <property type="protein sequence ID" value="TDX48309.1"/>
    <property type="molecule type" value="Genomic_DNA"/>
</dbReference>
<reference evidence="1 2" key="1">
    <citation type="submission" date="2019-03" db="EMBL/GenBank/DDBJ databases">
        <title>Subsurface microbial communities from deep shales in Ohio and West Virginia, USA.</title>
        <authorList>
            <person name="Wrighton K."/>
        </authorList>
    </citation>
    <scope>NUCLEOTIDE SEQUENCE [LARGE SCALE GENOMIC DNA]</scope>
    <source>
        <strain evidence="1 2">MSL 6dP</strain>
    </source>
</reference>
<dbReference type="Proteomes" id="UP000295832">
    <property type="component" value="Unassembled WGS sequence"/>
</dbReference>
<dbReference type="RefSeq" id="WP_134118230.1">
    <property type="nucleotide sequence ID" value="NZ_SOEG01000030.1"/>
</dbReference>